<name>A0ABD2BYB8_VESSQ</name>
<dbReference type="AlphaFoldDB" id="A0ABD2BYB8"/>
<reference evidence="2 3" key="1">
    <citation type="journal article" date="2024" name="Ann. Entomol. Soc. Am.">
        <title>Genomic analyses of the southern and eastern yellowjacket wasps (Hymenoptera: Vespidae) reveal evolutionary signatures of social life.</title>
        <authorList>
            <person name="Catto M.A."/>
            <person name="Caine P.B."/>
            <person name="Orr S.E."/>
            <person name="Hunt B.G."/>
            <person name="Goodisman M.A.D."/>
        </authorList>
    </citation>
    <scope>NUCLEOTIDE SEQUENCE [LARGE SCALE GENOMIC DNA]</scope>
    <source>
        <strain evidence="2">233</strain>
        <tissue evidence="2">Head and thorax</tissue>
    </source>
</reference>
<accession>A0ABD2BYB8</accession>
<keyword evidence="3" id="KW-1185">Reference proteome</keyword>
<sequence>MKETFLGAFDVRDYRRYKIPRAGNVLLWKETSRTERNGIGENKERKKERKKEAKKEKKKENKEIEVELVEMEIEMEGMVVLVMVVLVGVEGRGREREGGEERWKIRLPNGRADSQKGDEIKKSEILREKCFEKLMHYFALAPMLKFHVVQHLDKTREEFEDSDFLKERETLSARGRVDLRVNGDWHEEEKRASKRVKVPKNGERMQLFIEYRSSERKKLVVVSVSLNRFTSDNSFGKHVLSTVLTLTMRYPSTVRDIQVCISILEKDELGPCNSRLVSDISKAFLCFHENVVDKARI</sequence>
<gene>
    <name evidence="2" type="ORF">V1478_001863</name>
</gene>
<evidence type="ECO:0000313" key="3">
    <source>
        <dbReference type="Proteomes" id="UP001607302"/>
    </source>
</evidence>
<dbReference type="EMBL" id="JAUDFV010000027">
    <property type="protein sequence ID" value="KAL2737777.1"/>
    <property type="molecule type" value="Genomic_DNA"/>
</dbReference>
<evidence type="ECO:0000313" key="2">
    <source>
        <dbReference type="EMBL" id="KAL2737777.1"/>
    </source>
</evidence>
<protein>
    <submittedName>
        <fullName evidence="2">Uncharacterized protein</fullName>
    </submittedName>
</protein>
<comment type="caution">
    <text evidence="2">The sequence shown here is derived from an EMBL/GenBank/DDBJ whole genome shotgun (WGS) entry which is preliminary data.</text>
</comment>
<evidence type="ECO:0000256" key="1">
    <source>
        <dbReference type="SAM" id="MobiDB-lite"/>
    </source>
</evidence>
<proteinExistence type="predicted"/>
<feature type="region of interest" description="Disordered" evidence="1">
    <location>
        <begin position="39"/>
        <end position="59"/>
    </location>
</feature>
<dbReference type="Proteomes" id="UP001607302">
    <property type="component" value="Unassembled WGS sequence"/>
</dbReference>
<organism evidence="2 3">
    <name type="scientific">Vespula squamosa</name>
    <name type="common">Southern yellow jacket</name>
    <name type="synonym">Wasp</name>
    <dbReference type="NCBI Taxonomy" id="30214"/>
    <lineage>
        <taxon>Eukaryota</taxon>
        <taxon>Metazoa</taxon>
        <taxon>Ecdysozoa</taxon>
        <taxon>Arthropoda</taxon>
        <taxon>Hexapoda</taxon>
        <taxon>Insecta</taxon>
        <taxon>Pterygota</taxon>
        <taxon>Neoptera</taxon>
        <taxon>Endopterygota</taxon>
        <taxon>Hymenoptera</taxon>
        <taxon>Apocrita</taxon>
        <taxon>Aculeata</taxon>
        <taxon>Vespoidea</taxon>
        <taxon>Vespidae</taxon>
        <taxon>Vespinae</taxon>
        <taxon>Vespula</taxon>
    </lineage>
</organism>